<keyword evidence="3" id="KW-1185">Reference proteome</keyword>
<dbReference type="Proteomes" id="UP000235388">
    <property type="component" value="Unassembled WGS sequence"/>
</dbReference>
<name>A0A2N5W384_9BASI</name>
<evidence type="ECO:0000313" key="3">
    <source>
        <dbReference type="Proteomes" id="UP000235388"/>
    </source>
</evidence>
<feature type="region of interest" description="Disordered" evidence="1">
    <location>
        <begin position="122"/>
        <end position="145"/>
    </location>
</feature>
<sequence>MKIISLGCYSICTWPSRTLSVTRFKLQVAHSVLSSQPPISPSSPTPPTIGYPSAPRFALNLPQLHHPHLVLGVSILSTYNLQVFLDLLRELSVLKHTTKPRHPSSNYVFSCGRPEVPISPLARPFSQPPLPEEQGSRSTIAPHIT</sequence>
<evidence type="ECO:0000313" key="2">
    <source>
        <dbReference type="EMBL" id="PLW56685.1"/>
    </source>
</evidence>
<organism evidence="2 3">
    <name type="scientific">Puccinia coronata f. sp. avenae</name>
    <dbReference type="NCBI Taxonomy" id="200324"/>
    <lineage>
        <taxon>Eukaryota</taxon>
        <taxon>Fungi</taxon>
        <taxon>Dikarya</taxon>
        <taxon>Basidiomycota</taxon>
        <taxon>Pucciniomycotina</taxon>
        <taxon>Pucciniomycetes</taxon>
        <taxon>Pucciniales</taxon>
        <taxon>Pucciniaceae</taxon>
        <taxon>Puccinia</taxon>
    </lineage>
</organism>
<gene>
    <name evidence="2" type="ORF">PCANC_05120</name>
</gene>
<dbReference type="AlphaFoldDB" id="A0A2N5W384"/>
<evidence type="ECO:0000256" key="1">
    <source>
        <dbReference type="SAM" id="MobiDB-lite"/>
    </source>
</evidence>
<protein>
    <submittedName>
        <fullName evidence="2">Uncharacterized protein</fullName>
    </submittedName>
</protein>
<reference evidence="2 3" key="1">
    <citation type="submission" date="2017-11" db="EMBL/GenBank/DDBJ databases">
        <title>De novo assembly and phasing of dikaryotic genomes from two isolates of Puccinia coronata f. sp. avenae, the causal agent of oat crown rust.</title>
        <authorList>
            <person name="Miller M.E."/>
            <person name="Zhang Y."/>
            <person name="Omidvar V."/>
            <person name="Sperschneider J."/>
            <person name="Schwessinger B."/>
            <person name="Raley C."/>
            <person name="Palmer J.M."/>
            <person name="Garnica D."/>
            <person name="Upadhyaya N."/>
            <person name="Rathjen J."/>
            <person name="Taylor J.M."/>
            <person name="Park R.F."/>
            <person name="Dodds P.N."/>
            <person name="Hirsch C.D."/>
            <person name="Kianian S.F."/>
            <person name="Figueroa M."/>
        </authorList>
    </citation>
    <scope>NUCLEOTIDE SEQUENCE [LARGE SCALE GENOMIC DNA]</scope>
    <source>
        <strain evidence="2">12NC29</strain>
    </source>
</reference>
<comment type="caution">
    <text evidence="2">The sequence shown here is derived from an EMBL/GenBank/DDBJ whole genome shotgun (WGS) entry which is preliminary data.</text>
</comment>
<proteinExistence type="predicted"/>
<accession>A0A2N5W384</accession>
<dbReference type="EMBL" id="PGCJ01000018">
    <property type="protein sequence ID" value="PLW56685.1"/>
    <property type="molecule type" value="Genomic_DNA"/>
</dbReference>